<dbReference type="RefSeq" id="WP_089358019.1">
    <property type="nucleotide sequence ID" value="NZ_FZPD01000005.1"/>
</dbReference>
<dbReference type="OrthoDB" id="949527at2"/>
<keyword evidence="1" id="KW-0732">Signal</keyword>
<keyword evidence="4" id="KW-1185">Reference proteome</keyword>
<dbReference type="Pfam" id="PF10988">
    <property type="entry name" value="DUF2807"/>
    <property type="match status" value="1"/>
</dbReference>
<proteinExistence type="predicted"/>
<feature type="chain" id="PRO_5013394423" evidence="1">
    <location>
        <begin position="20"/>
        <end position="243"/>
    </location>
</feature>
<sequence length="243" mass="26737">MKNLLIATLLISIPFLSPAQSSQVVNEDIEIIEEFHSINVNSRYTVYLKQSNETKIEVRALKEILDISEFKVEDGVLNINIKRDKKNKSVWEQIDDIKIAPKLDVFVSMKEVNALNVYGNGKIITENSISSNRLDITLSGSGSLAADIKGGKLAINHSGGGLMKIKGYADHADVSLSGYGKIEGYELDLKSAKTKLTGSGDVEIKVDEQLEAFVYGDGTISFKGNTKEVTKKEYGLGKVERTY</sequence>
<evidence type="ECO:0000259" key="2">
    <source>
        <dbReference type="Pfam" id="PF10988"/>
    </source>
</evidence>
<protein>
    <submittedName>
        <fullName evidence="3">Putative auto-transporter adhesin, head GIN domain</fullName>
    </submittedName>
</protein>
<name>A0A239LLH5_EKHLU</name>
<reference evidence="3 4" key="1">
    <citation type="submission" date="2017-06" db="EMBL/GenBank/DDBJ databases">
        <authorList>
            <person name="Kim H.J."/>
            <person name="Triplett B.A."/>
        </authorList>
    </citation>
    <scope>NUCLEOTIDE SEQUENCE [LARGE SCALE GENOMIC DNA]</scope>
    <source>
        <strain evidence="3 4">DSM 19307</strain>
    </source>
</reference>
<evidence type="ECO:0000313" key="4">
    <source>
        <dbReference type="Proteomes" id="UP000198393"/>
    </source>
</evidence>
<dbReference type="Proteomes" id="UP000198393">
    <property type="component" value="Unassembled WGS sequence"/>
</dbReference>
<dbReference type="EMBL" id="FZPD01000005">
    <property type="protein sequence ID" value="SNT31225.1"/>
    <property type="molecule type" value="Genomic_DNA"/>
</dbReference>
<dbReference type="InterPro" id="IPR021255">
    <property type="entry name" value="DUF2807"/>
</dbReference>
<dbReference type="Gene3D" id="2.160.20.120">
    <property type="match status" value="1"/>
</dbReference>
<evidence type="ECO:0000256" key="1">
    <source>
        <dbReference type="SAM" id="SignalP"/>
    </source>
</evidence>
<organism evidence="3 4">
    <name type="scientific">Ekhidna lutea</name>
    <dbReference type="NCBI Taxonomy" id="447679"/>
    <lineage>
        <taxon>Bacteria</taxon>
        <taxon>Pseudomonadati</taxon>
        <taxon>Bacteroidota</taxon>
        <taxon>Cytophagia</taxon>
        <taxon>Cytophagales</taxon>
        <taxon>Reichenbachiellaceae</taxon>
        <taxon>Ekhidna</taxon>
    </lineage>
</organism>
<dbReference type="AlphaFoldDB" id="A0A239LLH5"/>
<feature type="domain" description="Putative auto-transporter adhesin head GIN" evidence="2">
    <location>
        <begin position="34"/>
        <end position="225"/>
    </location>
</feature>
<evidence type="ECO:0000313" key="3">
    <source>
        <dbReference type="EMBL" id="SNT31225.1"/>
    </source>
</evidence>
<gene>
    <name evidence="3" type="ORF">SAMN05421640_3359</name>
</gene>
<accession>A0A239LLH5</accession>
<feature type="signal peptide" evidence="1">
    <location>
        <begin position="1"/>
        <end position="19"/>
    </location>
</feature>